<gene>
    <name evidence="5" type="ORF">AVEN_159835_1</name>
</gene>
<dbReference type="InterPro" id="IPR028002">
    <property type="entry name" value="Myb_DNA-bind_5"/>
</dbReference>
<comment type="function">
    <text evidence="3">Involved in transvection phenomena (= synapsis-dependent gene expression), where the synaptic pairing of chromosomes carrying genes with which zeste interacts influences the expression of these genes. Zeste binds to DNA and stimulates transcription from a nearby promoter.</text>
</comment>
<organism evidence="5 6">
    <name type="scientific">Araneus ventricosus</name>
    <name type="common">Orbweaver spider</name>
    <name type="synonym">Epeira ventricosa</name>
    <dbReference type="NCBI Taxonomy" id="182803"/>
    <lineage>
        <taxon>Eukaryota</taxon>
        <taxon>Metazoa</taxon>
        <taxon>Ecdysozoa</taxon>
        <taxon>Arthropoda</taxon>
        <taxon>Chelicerata</taxon>
        <taxon>Arachnida</taxon>
        <taxon>Araneae</taxon>
        <taxon>Araneomorphae</taxon>
        <taxon>Entelegynae</taxon>
        <taxon>Araneoidea</taxon>
        <taxon>Araneidae</taxon>
        <taxon>Araneus</taxon>
    </lineage>
</organism>
<dbReference type="EMBL" id="BGPR01126581">
    <property type="protein sequence ID" value="GBN35099.1"/>
    <property type="molecule type" value="Genomic_DNA"/>
</dbReference>
<evidence type="ECO:0000256" key="1">
    <source>
        <dbReference type="ARBA" id="ARBA00011764"/>
    </source>
</evidence>
<feature type="domain" description="Myb/SANT-like DNA-binding" evidence="4">
    <location>
        <begin position="8"/>
        <end position="76"/>
    </location>
</feature>
<accession>A0A4Y2N8V2</accession>
<protein>
    <recommendedName>
        <fullName evidence="2">Regulatory protein zeste</fullName>
    </recommendedName>
</protein>
<evidence type="ECO:0000259" key="4">
    <source>
        <dbReference type="Pfam" id="PF13873"/>
    </source>
</evidence>
<evidence type="ECO:0000313" key="5">
    <source>
        <dbReference type="EMBL" id="GBN35099.1"/>
    </source>
</evidence>
<keyword evidence="6" id="KW-1185">Reference proteome</keyword>
<dbReference type="Pfam" id="PF13873">
    <property type="entry name" value="Myb_DNA-bind_5"/>
    <property type="match status" value="1"/>
</dbReference>
<dbReference type="Proteomes" id="UP000499080">
    <property type="component" value="Unassembled WGS sequence"/>
</dbReference>
<sequence>MVLPPGKLYFTQLEKELILVLAKQHLDVTENKETNEVTSAEKAEAFCEISKRINDTDGVNPRTEKKIRQCYHNRKKVKTKIYSSLARTKKNWRRRSVKTNGVINF</sequence>
<reference evidence="5 6" key="1">
    <citation type="journal article" date="2019" name="Sci. Rep.">
        <title>Orb-weaving spider Araneus ventricosus genome elucidates the spidroin gene catalogue.</title>
        <authorList>
            <person name="Kono N."/>
            <person name="Nakamura H."/>
            <person name="Ohtoshi R."/>
            <person name="Moran D.A.P."/>
            <person name="Shinohara A."/>
            <person name="Yoshida Y."/>
            <person name="Fujiwara M."/>
            <person name="Mori M."/>
            <person name="Tomita M."/>
            <person name="Arakawa K."/>
        </authorList>
    </citation>
    <scope>NUCLEOTIDE SEQUENCE [LARGE SCALE GENOMIC DNA]</scope>
</reference>
<comment type="caution">
    <text evidence="5">The sequence shown here is derived from an EMBL/GenBank/DDBJ whole genome shotgun (WGS) entry which is preliminary data.</text>
</comment>
<comment type="subunit">
    <text evidence="1">Self-associates forming complexes of several hundred monomers.</text>
</comment>
<dbReference type="AlphaFoldDB" id="A0A4Y2N8V2"/>
<dbReference type="OrthoDB" id="6504371at2759"/>
<evidence type="ECO:0000256" key="2">
    <source>
        <dbReference type="ARBA" id="ARBA00016807"/>
    </source>
</evidence>
<name>A0A4Y2N8V2_ARAVE</name>
<evidence type="ECO:0000313" key="6">
    <source>
        <dbReference type="Proteomes" id="UP000499080"/>
    </source>
</evidence>
<proteinExistence type="predicted"/>
<evidence type="ECO:0000256" key="3">
    <source>
        <dbReference type="ARBA" id="ARBA00025466"/>
    </source>
</evidence>